<dbReference type="AlphaFoldDB" id="A0A840TTL7"/>
<dbReference type="Proteomes" id="UP000557307">
    <property type="component" value="Unassembled WGS sequence"/>
</dbReference>
<proteinExistence type="predicted"/>
<sequence length="87" mass="10136">MHEVNQLKVLDQYRIWLKFSDGEDKIINFRPYLGKGITEELLDYDKFSQVFIEPGGGIAWENGYDFCPNYLKEIVGEKSEKGQPVTF</sequence>
<dbReference type="RefSeq" id="WP_184172715.1">
    <property type="nucleotide sequence ID" value="NZ_JACHGF010000002.1"/>
</dbReference>
<evidence type="ECO:0008006" key="3">
    <source>
        <dbReference type="Google" id="ProtNLM"/>
    </source>
</evidence>
<evidence type="ECO:0000313" key="1">
    <source>
        <dbReference type="EMBL" id="MBB5283378.1"/>
    </source>
</evidence>
<dbReference type="InterPro" id="IPR018841">
    <property type="entry name" value="DUF2442"/>
</dbReference>
<dbReference type="EMBL" id="JACHGF010000002">
    <property type="protein sequence ID" value="MBB5283378.1"/>
    <property type="molecule type" value="Genomic_DNA"/>
</dbReference>
<reference evidence="1 2" key="1">
    <citation type="submission" date="2020-08" db="EMBL/GenBank/DDBJ databases">
        <title>Genomic Encyclopedia of Type Strains, Phase IV (KMG-IV): sequencing the most valuable type-strain genomes for metagenomic binning, comparative biology and taxonomic classification.</title>
        <authorList>
            <person name="Goeker M."/>
        </authorList>
    </citation>
    <scope>NUCLEOTIDE SEQUENCE [LARGE SCALE GENOMIC DNA]</scope>
    <source>
        <strain evidence="1 2">DSM 105074</strain>
    </source>
</reference>
<comment type="caution">
    <text evidence="1">The sequence shown here is derived from an EMBL/GenBank/DDBJ whole genome shotgun (WGS) entry which is preliminary data.</text>
</comment>
<keyword evidence="2" id="KW-1185">Reference proteome</keyword>
<name>A0A840TTL7_9BACT</name>
<evidence type="ECO:0000313" key="2">
    <source>
        <dbReference type="Proteomes" id="UP000557307"/>
    </source>
</evidence>
<dbReference type="Pfam" id="PF10387">
    <property type="entry name" value="DUF2442"/>
    <property type="match status" value="1"/>
</dbReference>
<organism evidence="1 2">
    <name type="scientific">Rhabdobacter roseus</name>
    <dbReference type="NCBI Taxonomy" id="1655419"/>
    <lineage>
        <taxon>Bacteria</taxon>
        <taxon>Pseudomonadati</taxon>
        <taxon>Bacteroidota</taxon>
        <taxon>Cytophagia</taxon>
        <taxon>Cytophagales</taxon>
        <taxon>Cytophagaceae</taxon>
        <taxon>Rhabdobacter</taxon>
    </lineage>
</organism>
<dbReference type="InterPro" id="IPR036782">
    <property type="entry name" value="NE0471-like_N"/>
</dbReference>
<protein>
    <recommendedName>
        <fullName evidence="3">DUF2442 domain-containing protein</fullName>
    </recommendedName>
</protein>
<dbReference type="Gene3D" id="3.30.2020.10">
    <property type="entry name" value="NE0471-like N-terminal domain"/>
    <property type="match status" value="1"/>
</dbReference>
<gene>
    <name evidence="1" type="ORF">HNQ92_001504</name>
</gene>
<accession>A0A840TTL7</accession>
<dbReference type="SUPFAM" id="SSF143880">
    <property type="entry name" value="NE0471 N-terminal domain-like"/>
    <property type="match status" value="1"/>
</dbReference>